<reference evidence="6" key="1">
    <citation type="submission" date="2016-08" db="EMBL/GenBank/DDBJ databases">
        <authorList>
            <person name="Seilhamer J.J."/>
        </authorList>
    </citation>
    <scope>NUCLEOTIDE SEQUENCE</scope>
    <source>
        <strain evidence="6">86</strain>
    </source>
</reference>
<keyword evidence="3" id="KW-0804">Transcription</keyword>
<dbReference type="GO" id="GO:0003700">
    <property type="term" value="F:DNA-binding transcription factor activity"/>
    <property type="evidence" value="ECO:0007669"/>
    <property type="project" value="TreeGrafter"/>
</dbReference>
<dbReference type="EMBL" id="FMJD01000002">
    <property type="protein sequence ID" value="SCM71740.1"/>
    <property type="molecule type" value="Genomic_DNA"/>
</dbReference>
<keyword evidence="1" id="KW-0805">Transcription regulation</keyword>
<dbReference type="SUPFAM" id="SSF46785">
    <property type="entry name" value="Winged helix' DNA-binding domain"/>
    <property type="match status" value="1"/>
</dbReference>
<dbReference type="SUPFAM" id="SSF55781">
    <property type="entry name" value="GAF domain-like"/>
    <property type="match status" value="1"/>
</dbReference>
<dbReference type="PANTHER" id="PTHR30136">
    <property type="entry name" value="HELIX-TURN-HELIX TRANSCRIPTIONAL REGULATOR, ICLR FAMILY"/>
    <property type="match status" value="1"/>
</dbReference>
<evidence type="ECO:0000256" key="3">
    <source>
        <dbReference type="ARBA" id="ARBA00023163"/>
    </source>
</evidence>
<evidence type="ECO:0000259" key="5">
    <source>
        <dbReference type="PROSITE" id="PS51078"/>
    </source>
</evidence>
<name>A0A212L2H5_9HYPH</name>
<dbReference type="AlphaFoldDB" id="A0A212L2H5"/>
<dbReference type="PROSITE" id="PS51077">
    <property type="entry name" value="HTH_ICLR"/>
    <property type="match status" value="1"/>
</dbReference>
<dbReference type="InterPro" id="IPR014757">
    <property type="entry name" value="Tscrpt_reg_IclR_C"/>
</dbReference>
<sequence>MINIRRSAERVKLMDTEAGEANGNPAIERMMKIFATIERQPEGAPFRDIVERTGIARSTVYRLLNSLESHRMVQQLPDGSYCLGARLLELADNVTVASRFFKFTRFIQPALDRLATITGETCKVSVIERDAIILVAGSTGRSLHAFSYTLGELLPPHAGGASKVLMANLSEDQRDRMLPKQLVAFTPRTLTMRQELEAEYARVRAQGWSHDPGEYSLNVLSYAAPISGPNGEVAAALSITFMAGADDAYRERIRQAAISGAADISTTIAGKLS</sequence>
<dbReference type="InterPro" id="IPR029016">
    <property type="entry name" value="GAF-like_dom_sf"/>
</dbReference>
<dbReference type="SMART" id="SM00346">
    <property type="entry name" value="HTH_ICLR"/>
    <property type="match status" value="1"/>
</dbReference>
<keyword evidence="2" id="KW-0238">DNA-binding</keyword>
<dbReference type="PANTHER" id="PTHR30136:SF35">
    <property type="entry name" value="HTH-TYPE TRANSCRIPTIONAL REGULATOR RV1719"/>
    <property type="match status" value="1"/>
</dbReference>
<dbReference type="GO" id="GO:0045892">
    <property type="term" value="P:negative regulation of DNA-templated transcription"/>
    <property type="evidence" value="ECO:0007669"/>
    <property type="project" value="TreeGrafter"/>
</dbReference>
<accession>A0A212L2H5</accession>
<evidence type="ECO:0000256" key="1">
    <source>
        <dbReference type="ARBA" id="ARBA00023015"/>
    </source>
</evidence>
<dbReference type="Pfam" id="PF01614">
    <property type="entry name" value="IclR_C"/>
    <property type="match status" value="1"/>
</dbReference>
<dbReference type="InterPro" id="IPR050707">
    <property type="entry name" value="HTH_MetabolicPath_Reg"/>
</dbReference>
<dbReference type="PROSITE" id="PS51078">
    <property type="entry name" value="ICLR_ED"/>
    <property type="match status" value="1"/>
</dbReference>
<dbReference type="Gene3D" id="3.30.450.40">
    <property type="match status" value="1"/>
</dbReference>
<dbReference type="Pfam" id="PF09339">
    <property type="entry name" value="HTH_IclR"/>
    <property type="match status" value="1"/>
</dbReference>
<protein>
    <submittedName>
        <fullName evidence="6">Putative Transcriptional regulator</fullName>
    </submittedName>
</protein>
<feature type="domain" description="IclR-ED" evidence="5">
    <location>
        <begin position="86"/>
        <end position="270"/>
    </location>
</feature>
<proteinExistence type="predicted"/>
<dbReference type="InterPro" id="IPR036388">
    <property type="entry name" value="WH-like_DNA-bd_sf"/>
</dbReference>
<dbReference type="InterPro" id="IPR005471">
    <property type="entry name" value="Tscrpt_reg_IclR_N"/>
</dbReference>
<dbReference type="GO" id="GO:0003677">
    <property type="term" value="F:DNA binding"/>
    <property type="evidence" value="ECO:0007669"/>
    <property type="project" value="UniProtKB-KW"/>
</dbReference>
<gene>
    <name evidence="6" type="ORF">KL86PLE_100324</name>
</gene>
<evidence type="ECO:0000313" key="6">
    <source>
        <dbReference type="EMBL" id="SCM71740.1"/>
    </source>
</evidence>
<evidence type="ECO:0000256" key="2">
    <source>
        <dbReference type="ARBA" id="ARBA00023125"/>
    </source>
</evidence>
<feature type="domain" description="HTH iclR-type" evidence="4">
    <location>
        <begin position="24"/>
        <end position="85"/>
    </location>
</feature>
<dbReference type="Gene3D" id="1.10.10.10">
    <property type="entry name" value="Winged helix-like DNA-binding domain superfamily/Winged helix DNA-binding domain"/>
    <property type="match status" value="1"/>
</dbReference>
<evidence type="ECO:0000259" key="4">
    <source>
        <dbReference type="PROSITE" id="PS51077"/>
    </source>
</evidence>
<dbReference type="InterPro" id="IPR036390">
    <property type="entry name" value="WH_DNA-bd_sf"/>
</dbReference>
<organism evidence="6">
    <name type="scientific">uncultured Pleomorphomonas sp</name>
    <dbReference type="NCBI Taxonomy" id="442121"/>
    <lineage>
        <taxon>Bacteria</taxon>
        <taxon>Pseudomonadati</taxon>
        <taxon>Pseudomonadota</taxon>
        <taxon>Alphaproteobacteria</taxon>
        <taxon>Hyphomicrobiales</taxon>
        <taxon>Pleomorphomonadaceae</taxon>
        <taxon>Pleomorphomonas</taxon>
        <taxon>environmental samples</taxon>
    </lineage>
</organism>